<sequence>MTVADSKRMRLGRVVAPLVYAVLLAACGSTVPGRPVSSAPTTVTRHVSAELPTLLPDPAQFPAPYTAVVLPQEAVAQAAGDLDGMGRGANVQPSRCVPPNQDFGPDRTAMAVGTDDVTRATLTVELTRTGEPLAALRDRLGQCGSVRVNRAGAATTVTTELESPPPIDADDALSLRRTVRPESGGTRLTQSMRTHVAQSGDVRITVTYMSFAEGQADIAALDSLFATAVRKVRER</sequence>
<name>A0ABV2XEE9_9NOCA</name>
<protein>
    <submittedName>
        <fullName evidence="2">Sensor domain-containing protein</fullName>
    </submittedName>
</protein>
<gene>
    <name evidence="2" type="ORF">ABZ507_20900</name>
</gene>
<dbReference type="RefSeq" id="WP_245676222.1">
    <property type="nucleotide sequence ID" value="NZ_JBEYBM010000013.1"/>
</dbReference>
<reference evidence="2 3" key="1">
    <citation type="submission" date="2024-06" db="EMBL/GenBank/DDBJ databases">
        <title>The Natural Products Discovery Center: Release of the First 8490 Sequenced Strains for Exploring Actinobacteria Biosynthetic Diversity.</title>
        <authorList>
            <person name="Kalkreuter E."/>
            <person name="Kautsar S.A."/>
            <person name="Yang D."/>
            <person name="Bader C.D."/>
            <person name="Teijaro C.N."/>
            <person name="Fluegel L."/>
            <person name="Davis C.M."/>
            <person name="Simpson J.R."/>
            <person name="Lauterbach L."/>
            <person name="Steele A.D."/>
            <person name="Gui C."/>
            <person name="Meng S."/>
            <person name="Li G."/>
            <person name="Viehrig K."/>
            <person name="Ye F."/>
            <person name="Su P."/>
            <person name="Kiefer A.F."/>
            <person name="Nichols A."/>
            <person name="Cepeda A.J."/>
            <person name="Yan W."/>
            <person name="Fan B."/>
            <person name="Jiang Y."/>
            <person name="Adhikari A."/>
            <person name="Zheng C.-J."/>
            <person name="Schuster L."/>
            <person name="Cowan T.M."/>
            <person name="Smanski M.J."/>
            <person name="Chevrette M.G."/>
            <person name="De Carvalho L.P.S."/>
            <person name="Shen B."/>
        </authorList>
    </citation>
    <scope>NUCLEOTIDE SEQUENCE [LARGE SCALE GENOMIC DNA]</scope>
    <source>
        <strain evidence="2 3">NPDC019434</strain>
    </source>
</reference>
<evidence type="ECO:0000313" key="3">
    <source>
        <dbReference type="Proteomes" id="UP001550535"/>
    </source>
</evidence>
<evidence type="ECO:0000256" key="1">
    <source>
        <dbReference type="SAM" id="MobiDB-lite"/>
    </source>
</evidence>
<organism evidence="2 3">
    <name type="scientific">Nocardia niwae</name>
    <dbReference type="NCBI Taxonomy" id="626084"/>
    <lineage>
        <taxon>Bacteria</taxon>
        <taxon>Bacillati</taxon>
        <taxon>Actinomycetota</taxon>
        <taxon>Actinomycetes</taxon>
        <taxon>Mycobacteriales</taxon>
        <taxon>Nocardiaceae</taxon>
        <taxon>Nocardia</taxon>
    </lineage>
</organism>
<evidence type="ECO:0000313" key="2">
    <source>
        <dbReference type="EMBL" id="MEU2124277.1"/>
    </source>
</evidence>
<dbReference type="EMBL" id="JBEYBR010000055">
    <property type="protein sequence ID" value="MEU2124277.1"/>
    <property type="molecule type" value="Genomic_DNA"/>
</dbReference>
<dbReference type="Proteomes" id="UP001550535">
    <property type="component" value="Unassembled WGS sequence"/>
</dbReference>
<comment type="caution">
    <text evidence="2">The sequence shown here is derived from an EMBL/GenBank/DDBJ whole genome shotgun (WGS) entry which is preliminary data.</text>
</comment>
<keyword evidence="3" id="KW-1185">Reference proteome</keyword>
<feature type="region of interest" description="Disordered" evidence="1">
    <location>
        <begin position="85"/>
        <end position="112"/>
    </location>
</feature>
<dbReference type="PROSITE" id="PS51257">
    <property type="entry name" value="PROKAR_LIPOPROTEIN"/>
    <property type="match status" value="1"/>
</dbReference>
<proteinExistence type="predicted"/>
<accession>A0ABV2XEE9</accession>